<dbReference type="VEuPathDB" id="FungiDB:P174DRAFT_511766"/>
<sequence>MGSSTKRKKEKKSDFQKTKLKVGKTKAKPDNFTDTSFRAKTITLNQQSLHITAPSADAQFTHHVSLLSSKSDTQRRDSLAHLTTSFVSRPPVSVLLPTLLPLILDASSSVRAQLLKLLRALPANDIQDHVPQLLPYIRAGMTHLAADIRVSAVEVLAWLVDVAGAEVVSCAGGWIKTLNCFLSVLGWHTEESSKWSGSRASFGKSGAKGQPMVKVLAALAVFLQAGIGRPDDMMDSSDEDSAMGVPGWEFPLCHAALHMLPQATAPFVHLNLFGQPRDEEGEMYETREDRYRVFENRFLGAVQRGLEGARSEGGEVGRASAGVSKVLKEAIAYGPGA</sequence>
<comment type="function">
    <text evidence="1 6">Component of the RIX1 complex required for processing of ITS2 sequences from 35S pre-rRNA.</text>
</comment>
<comment type="caution">
    <text evidence="9">The sequence shown here is derived from an EMBL/GenBank/DDBJ whole genome shotgun (WGS) entry which is preliminary data.</text>
</comment>
<gene>
    <name evidence="9" type="ORF">P174DRAFT_511766</name>
</gene>
<dbReference type="OMA" id="CAGGWVK"/>
<dbReference type="PANTHER" id="PTHR16056">
    <property type="entry name" value="REGULATOR OF MICROTUBULE DYNAMICS PROTEIN"/>
    <property type="match status" value="1"/>
</dbReference>
<dbReference type="Proteomes" id="UP000234474">
    <property type="component" value="Unassembled WGS sequence"/>
</dbReference>
<keyword evidence="5 6" id="KW-0539">Nucleus</keyword>
<evidence type="ECO:0000256" key="2">
    <source>
        <dbReference type="ARBA" id="ARBA00004123"/>
    </source>
</evidence>
<evidence type="ECO:0000313" key="10">
    <source>
        <dbReference type="Proteomes" id="UP000234474"/>
    </source>
</evidence>
<reference evidence="10" key="1">
    <citation type="journal article" date="2018" name="Proc. Natl. Acad. Sci. U.S.A.">
        <title>Linking secondary metabolites to gene clusters through genome sequencing of six diverse Aspergillus species.</title>
        <authorList>
            <person name="Kaerboelling I."/>
            <person name="Vesth T.C."/>
            <person name="Frisvad J.C."/>
            <person name="Nybo J.L."/>
            <person name="Theobald S."/>
            <person name="Kuo A."/>
            <person name="Bowyer P."/>
            <person name="Matsuda Y."/>
            <person name="Mondo S."/>
            <person name="Lyhne E.K."/>
            <person name="Kogle M.E."/>
            <person name="Clum A."/>
            <person name="Lipzen A."/>
            <person name="Salamov A."/>
            <person name="Ngan C.Y."/>
            <person name="Daum C."/>
            <person name="Chiniquy J."/>
            <person name="Barry K."/>
            <person name="LaButti K."/>
            <person name="Haridas S."/>
            <person name="Simmons B.A."/>
            <person name="Magnuson J.K."/>
            <person name="Mortensen U.H."/>
            <person name="Larsen T.O."/>
            <person name="Grigoriev I.V."/>
            <person name="Baker S.E."/>
            <person name="Andersen M.R."/>
        </authorList>
    </citation>
    <scope>NUCLEOTIDE SEQUENCE [LARGE SCALE GENOMIC DNA]</scope>
    <source>
        <strain evidence="10">IBT 16806</strain>
    </source>
</reference>
<dbReference type="InterPro" id="IPR016024">
    <property type="entry name" value="ARM-type_fold"/>
</dbReference>
<dbReference type="InterPro" id="IPR024679">
    <property type="entry name" value="Ipi1_N"/>
</dbReference>
<comment type="similarity">
    <text evidence="3 6">Belongs to the IPI1/TEX10 family.</text>
</comment>
<dbReference type="GO" id="GO:0120330">
    <property type="term" value="C:rixosome complex"/>
    <property type="evidence" value="ECO:0007669"/>
    <property type="project" value="UniProtKB-UniRule"/>
</dbReference>
<keyword evidence="6" id="KW-0690">Ribosome biogenesis</keyword>
<dbReference type="PANTHER" id="PTHR16056:SF2">
    <property type="entry name" value="TESTIS-EXPRESSED PROTEIN 10"/>
    <property type="match status" value="1"/>
</dbReference>
<dbReference type="GeneID" id="36539151"/>
<dbReference type="GO" id="GO:0005634">
    <property type="term" value="C:nucleus"/>
    <property type="evidence" value="ECO:0007669"/>
    <property type="project" value="UniProtKB-SubCell"/>
</dbReference>
<feature type="compositionally biased region" description="Basic residues" evidence="7">
    <location>
        <begin position="1"/>
        <end position="10"/>
    </location>
</feature>
<dbReference type="Gene3D" id="1.25.10.10">
    <property type="entry name" value="Leucine-rich Repeat Variant"/>
    <property type="match status" value="1"/>
</dbReference>
<dbReference type="STRING" id="1392255.A0A2I1CEX8"/>
<keyword evidence="10" id="KW-1185">Reference proteome</keyword>
<dbReference type="GO" id="GO:0006364">
    <property type="term" value="P:rRNA processing"/>
    <property type="evidence" value="ECO:0007669"/>
    <property type="project" value="UniProtKB-UniRule"/>
</dbReference>
<evidence type="ECO:0000259" key="8">
    <source>
        <dbReference type="Pfam" id="PF12333"/>
    </source>
</evidence>
<evidence type="ECO:0000313" key="9">
    <source>
        <dbReference type="EMBL" id="PKX96148.1"/>
    </source>
</evidence>
<dbReference type="AlphaFoldDB" id="A0A2I1CEX8"/>
<evidence type="ECO:0000256" key="5">
    <source>
        <dbReference type="ARBA" id="ARBA00023242"/>
    </source>
</evidence>
<name>A0A2I1CEX8_ASPN1</name>
<comment type="subunit">
    <text evidence="4">Component of the RIX1 complex, composed of IPI1, RIX1/IPI2 and IPI3 in a 1:2:2 stoichiometry. The complex interacts (via RIX1) with MDN1 (via its hexameric AAA ATPase ring) and the pre-60S ribosome particles.</text>
</comment>
<dbReference type="RefSeq" id="XP_024684743.1">
    <property type="nucleotide sequence ID" value="XM_024831815.1"/>
</dbReference>
<evidence type="ECO:0000256" key="6">
    <source>
        <dbReference type="RuleBase" id="RU368021"/>
    </source>
</evidence>
<proteinExistence type="inferred from homology"/>
<dbReference type="EMBL" id="MSZS01000003">
    <property type="protein sequence ID" value="PKX96148.1"/>
    <property type="molecule type" value="Genomic_DNA"/>
</dbReference>
<keyword evidence="6" id="KW-0698">rRNA processing</keyword>
<accession>A0A2I1CEX8</accession>
<evidence type="ECO:0000256" key="1">
    <source>
        <dbReference type="ARBA" id="ARBA00002355"/>
    </source>
</evidence>
<feature type="region of interest" description="Disordered" evidence="7">
    <location>
        <begin position="1"/>
        <end position="27"/>
    </location>
</feature>
<evidence type="ECO:0000256" key="4">
    <source>
        <dbReference type="ARBA" id="ARBA00011141"/>
    </source>
</evidence>
<organism evidence="9 10">
    <name type="scientific">Aspergillus novofumigatus (strain IBT 16806)</name>
    <dbReference type="NCBI Taxonomy" id="1392255"/>
    <lineage>
        <taxon>Eukaryota</taxon>
        <taxon>Fungi</taxon>
        <taxon>Dikarya</taxon>
        <taxon>Ascomycota</taxon>
        <taxon>Pezizomycotina</taxon>
        <taxon>Eurotiomycetes</taxon>
        <taxon>Eurotiomycetidae</taxon>
        <taxon>Eurotiales</taxon>
        <taxon>Aspergillaceae</taxon>
        <taxon>Aspergillus</taxon>
        <taxon>Aspergillus subgen. Fumigati</taxon>
    </lineage>
</organism>
<dbReference type="Pfam" id="PF12333">
    <property type="entry name" value="Ipi1_N"/>
    <property type="match status" value="1"/>
</dbReference>
<comment type="subcellular location">
    <subcellularLocation>
        <location evidence="2 6">Nucleus</location>
    </subcellularLocation>
</comment>
<dbReference type="SUPFAM" id="SSF48371">
    <property type="entry name" value="ARM repeat"/>
    <property type="match status" value="1"/>
</dbReference>
<dbReference type="InterPro" id="IPR011989">
    <property type="entry name" value="ARM-like"/>
</dbReference>
<feature type="domain" description="Pre-rRNA-processing protein Ipi1 N-terminal" evidence="8">
    <location>
        <begin position="125"/>
        <end position="223"/>
    </location>
</feature>
<protein>
    <recommendedName>
        <fullName evidence="6">Pre-rRNA-processing protein</fullName>
    </recommendedName>
</protein>
<dbReference type="OrthoDB" id="361362at2759"/>
<evidence type="ECO:0000256" key="3">
    <source>
        <dbReference type="ARBA" id="ARBA00006427"/>
    </source>
</evidence>
<evidence type="ECO:0000256" key="7">
    <source>
        <dbReference type="SAM" id="MobiDB-lite"/>
    </source>
</evidence>